<dbReference type="OrthoDB" id="420380at2759"/>
<feature type="non-terminal residue" evidence="2">
    <location>
        <position position="51"/>
    </location>
</feature>
<dbReference type="EMBL" id="KK116605">
    <property type="protein sequence ID" value="KFM68225.1"/>
    <property type="molecule type" value="Genomic_DNA"/>
</dbReference>
<proteinExistence type="predicted"/>
<sequence length="51" mass="5676">MLLFSFAIWSIALNALVSGELYSALAGLETLLDTQRLIIDTLDNYIELSEN</sequence>
<organism evidence="2 3">
    <name type="scientific">Stegodyphus mimosarum</name>
    <name type="common">African social velvet spider</name>
    <dbReference type="NCBI Taxonomy" id="407821"/>
    <lineage>
        <taxon>Eukaryota</taxon>
        <taxon>Metazoa</taxon>
        <taxon>Ecdysozoa</taxon>
        <taxon>Arthropoda</taxon>
        <taxon>Chelicerata</taxon>
        <taxon>Arachnida</taxon>
        <taxon>Araneae</taxon>
        <taxon>Araneomorphae</taxon>
        <taxon>Entelegynae</taxon>
        <taxon>Eresoidea</taxon>
        <taxon>Eresidae</taxon>
        <taxon>Stegodyphus</taxon>
    </lineage>
</organism>
<evidence type="ECO:0000313" key="3">
    <source>
        <dbReference type="Proteomes" id="UP000054359"/>
    </source>
</evidence>
<keyword evidence="3" id="KW-1185">Reference proteome</keyword>
<gene>
    <name evidence="2" type="ORF">X975_24503</name>
</gene>
<dbReference type="Proteomes" id="UP000054359">
    <property type="component" value="Unassembled WGS sequence"/>
</dbReference>
<keyword evidence="1" id="KW-0732">Signal</keyword>
<feature type="signal peptide" evidence="1">
    <location>
        <begin position="1"/>
        <end position="19"/>
    </location>
</feature>
<feature type="chain" id="PRO_5001829876" evidence="1">
    <location>
        <begin position="20"/>
        <end position="51"/>
    </location>
</feature>
<reference evidence="2 3" key="1">
    <citation type="submission" date="2013-11" db="EMBL/GenBank/DDBJ databases">
        <title>Genome sequencing of Stegodyphus mimosarum.</title>
        <authorList>
            <person name="Bechsgaard J."/>
        </authorList>
    </citation>
    <scope>NUCLEOTIDE SEQUENCE [LARGE SCALE GENOMIC DNA]</scope>
</reference>
<evidence type="ECO:0000256" key="1">
    <source>
        <dbReference type="SAM" id="SignalP"/>
    </source>
</evidence>
<evidence type="ECO:0000313" key="2">
    <source>
        <dbReference type="EMBL" id="KFM68225.1"/>
    </source>
</evidence>
<accession>A0A087TSY6</accession>
<name>A0A087TSY6_STEMI</name>
<protein>
    <submittedName>
        <fullName evidence="2">Uncharacterized protein</fullName>
    </submittedName>
</protein>
<dbReference type="AlphaFoldDB" id="A0A087TSY6"/>